<dbReference type="PROSITE" id="PS00134">
    <property type="entry name" value="TRYPSIN_HIS"/>
    <property type="match status" value="1"/>
</dbReference>
<keyword evidence="3" id="KW-0378">Hydrolase</keyword>
<accession>A0AAW1CSC7</accession>
<keyword evidence="7" id="KW-1185">Reference proteome</keyword>
<dbReference type="InterPro" id="IPR001314">
    <property type="entry name" value="Peptidase_S1A"/>
</dbReference>
<dbReference type="CDD" id="cd00190">
    <property type="entry name" value="Tryp_SPc"/>
    <property type="match status" value="1"/>
</dbReference>
<dbReference type="PROSITE" id="PS50240">
    <property type="entry name" value="TRYPSIN_DOM"/>
    <property type="match status" value="1"/>
</dbReference>
<dbReference type="InterPro" id="IPR043504">
    <property type="entry name" value="Peptidase_S1_PA_chymotrypsin"/>
</dbReference>
<dbReference type="PROSITE" id="PS00135">
    <property type="entry name" value="TRYPSIN_SER"/>
    <property type="match status" value="1"/>
</dbReference>
<evidence type="ECO:0000256" key="2">
    <source>
        <dbReference type="ARBA" id="ARBA00024195"/>
    </source>
</evidence>
<name>A0AAW1CSC7_9HEMI</name>
<comment type="similarity">
    <text evidence="2">Belongs to the peptidase S1 family. CLIP subfamily.</text>
</comment>
<dbReference type="InterPro" id="IPR033116">
    <property type="entry name" value="TRYPSIN_SER"/>
</dbReference>
<evidence type="ECO:0000259" key="5">
    <source>
        <dbReference type="PROSITE" id="PS50240"/>
    </source>
</evidence>
<gene>
    <name evidence="6" type="ORF">O3M35_002729</name>
</gene>
<evidence type="ECO:0000313" key="6">
    <source>
        <dbReference type="EMBL" id="KAK9499743.1"/>
    </source>
</evidence>
<dbReference type="SMART" id="SM00020">
    <property type="entry name" value="Tryp_SPc"/>
    <property type="match status" value="1"/>
</dbReference>
<dbReference type="Proteomes" id="UP001461498">
    <property type="component" value="Unassembled WGS sequence"/>
</dbReference>
<reference evidence="6 7" key="1">
    <citation type="submission" date="2022-12" db="EMBL/GenBank/DDBJ databases">
        <title>Chromosome-level genome assembly of true bugs.</title>
        <authorList>
            <person name="Ma L."/>
            <person name="Li H."/>
        </authorList>
    </citation>
    <scope>NUCLEOTIDE SEQUENCE [LARGE SCALE GENOMIC DNA]</scope>
    <source>
        <strain evidence="6">Lab_2022b</strain>
    </source>
</reference>
<dbReference type="InterPro" id="IPR018114">
    <property type="entry name" value="TRYPSIN_HIS"/>
</dbReference>
<dbReference type="GO" id="GO:0006508">
    <property type="term" value="P:proteolysis"/>
    <property type="evidence" value="ECO:0007669"/>
    <property type="project" value="UniProtKB-KW"/>
</dbReference>
<feature type="domain" description="Peptidase S1" evidence="5">
    <location>
        <begin position="293"/>
        <end position="529"/>
    </location>
</feature>
<dbReference type="AlphaFoldDB" id="A0AAW1CSC7"/>
<dbReference type="InterPro" id="IPR051487">
    <property type="entry name" value="Ser/Thr_Proteases_Immune/Dev"/>
</dbReference>
<dbReference type="PANTHER" id="PTHR24256">
    <property type="entry name" value="TRYPTASE-RELATED"/>
    <property type="match status" value="1"/>
</dbReference>
<dbReference type="EMBL" id="JAPXFL010000011">
    <property type="protein sequence ID" value="KAK9499743.1"/>
    <property type="molecule type" value="Genomic_DNA"/>
</dbReference>
<dbReference type="Gene3D" id="2.40.10.10">
    <property type="entry name" value="Trypsin-like serine proteases"/>
    <property type="match status" value="1"/>
</dbReference>
<evidence type="ECO:0000256" key="1">
    <source>
        <dbReference type="ARBA" id="ARBA00023157"/>
    </source>
</evidence>
<keyword evidence="3" id="KW-0720">Serine protease</keyword>
<feature type="chain" id="PRO_5043799757" description="Peptidase S1 domain-containing protein" evidence="4">
    <location>
        <begin position="18"/>
        <end position="541"/>
    </location>
</feature>
<dbReference type="Pfam" id="PF00089">
    <property type="entry name" value="Trypsin"/>
    <property type="match status" value="1"/>
</dbReference>
<evidence type="ECO:0000313" key="7">
    <source>
        <dbReference type="Proteomes" id="UP001461498"/>
    </source>
</evidence>
<keyword evidence="4" id="KW-0732">Signal</keyword>
<proteinExistence type="inferred from homology"/>
<dbReference type="InterPro" id="IPR009003">
    <property type="entry name" value="Peptidase_S1_PA"/>
</dbReference>
<keyword evidence="3" id="KW-0645">Protease</keyword>
<organism evidence="6 7">
    <name type="scientific">Rhynocoris fuscipes</name>
    <dbReference type="NCBI Taxonomy" id="488301"/>
    <lineage>
        <taxon>Eukaryota</taxon>
        <taxon>Metazoa</taxon>
        <taxon>Ecdysozoa</taxon>
        <taxon>Arthropoda</taxon>
        <taxon>Hexapoda</taxon>
        <taxon>Insecta</taxon>
        <taxon>Pterygota</taxon>
        <taxon>Neoptera</taxon>
        <taxon>Paraneoptera</taxon>
        <taxon>Hemiptera</taxon>
        <taxon>Heteroptera</taxon>
        <taxon>Panheteroptera</taxon>
        <taxon>Cimicomorpha</taxon>
        <taxon>Reduviidae</taxon>
        <taxon>Harpactorinae</taxon>
        <taxon>Harpactorini</taxon>
        <taxon>Rhynocoris</taxon>
    </lineage>
</organism>
<feature type="signal peptide" evidence="4">
    <location>
        <begin position="1"/>
        <end position="17"/>
    </location>
</feature>
<keyword evidence="1" id="KW-1015">Disulfide bond</keyword>
<comment type="caution">
    <text evidence="6">The sequence shown here is derived from an EMBL/GenBank/DDBJ whole genome shotgun (WGS) entry which is preliminary data.</text>
</comment>
<sequence length="541" mass="61218">MLKIFILVIFSIASVVAQTVYNIVIPRGQYHEFESPGYDADSFGWKNASLEWNFEVDENARIKVECGDIRMMQRALWTKECPLIYLSAIDLDGERKICKHALYNFVHNSNGRRLKIKIVTTELSGLYFKCVAKNIGDPPSIEEIKLHPNGKARKIKIKYNHDTPFPYFDKLWLFETPEGVKMSFQCSTSLTKIEPLCGIVSLIFNDGIVDHEVCEGNDYIWFSQTNKAKLRLQLDHWGHGSIECLVQAVTGPHPNEHENVISEEVDSSEHGVTPGQRKTSCKCGWANKSPGRVLHGKETTINEFPWMVHLDIHHEINGGYKRALCGASIITPRHVLTAAHCLVEKYTKIVAKPENVKMILAKHDTDKRTGNEIILSAERFFIRDIFLKKGSDYEDIAVIFTKETIDFSTPLVGPICIEPNEFLIINKKINIMGWGLTEHYRPSSYLRKSKVRVMDPLLCGGKPWDVCTVTSQSSTCDGDSGGPLVWLDPETNRYAQISLVSRGYNQCKGPASISTLVAYFYDWIQNVIKETDASVSTCHKI</sequence>
<dbReference type="InterPro" id="IPR001254">
    <property type="entry name" value="Trypsin_dom"/>
</dbReference>
<evidence type="ECO:0000256" key="3">
    <source>
        <dbReference type="RuleBase" id="RU363034"/>
    </source>
</evidence>
<dbReference type="GO" id="GO:0004252">
    <property type="term" value="F:serine-type endopeptidase activity"/>
    <property type="evidence" value="ECO:0007669"/>
    <property type="project" value="InterPro"/>
</dbReference>
<dbReference type="PRINTS" id="PR00722">
    <property type="entry name" value="CHYMOTRYPSIN"/>
</dbReference>
<evidence type="ECO:0000256" key="4">
    <source>
        <dbReference type="SAM" id="SignalP"/>
    </source>
</evidence>
<dbReference type="SUPFAM" id="SSF50494">
    <property type="entry name" value="Trypsin-like serine proteases"/>
    <property type="match status" value="1"/>
</dbReference>
<protein>
    <recommendedName>
        <fullName evidence="5">Peptidase S1 domain-containing protein</fullName>
    </recommendedName>
</protein>